<dbReference type="Pfam" id="PF14387">
    <property type="entry name" value="DUF4418"/>
    <property type="match status" value="1"/>
</dbReference>
<evidence type="ECO:0000313" key="2">
    <source>
        <dbReference type="EMBL" id="KWZ82266.1"/>
    </source>
</evidence>
<protein>
    <recommendedName>
        <fullName evidence="4">DUF4418 family protein</fullName>
    </recommendedName>
</protein>
<organism evidence="2 3">
    <name type="scientific">Bifidobacterium bifidum</name>
    <dbReference type="NCBI Taxonomy" id="1681"/>
    <lineage>
        <taxon>Bacteria</taxon>
        <taxon>Bacillati</taxon>
        <taxon>Actinomycetota</taxon>
        <taxon>Actinomycetes</taxon>
        <taxon>Bifidobacteriales</taxon>
        <taxon>Bifidobacteriaceae</taxon>
        <taxon>Bifidobacterium</taxon>
    </lineage>
</organism>
<keyword evidence="1" id="KW-0812">Transmembrane</keyword>
<feature type="transmembrane region" description="Helical" evidence="1">
    <location>
        <begin position="85"/>
        <end position="107"/>
    </location>
</feature>
<sequence length="142" mass="15232">MSIFNREETTMFRRLFASLPAIVFGVLIAVAPQAFAHVCEVKDNMPMACHYTAQAELGIGVVIALLGIIALFCSPKIRTGLNIAVALNALLSLAVPTVLIGVCKGAMMHCHMVTRPTLIVIGILALLFAVVAIYLDSKPVKR</sequence>
<dbReference type="Proteomes" id="UP000070092">
    <property type="component" value="Unassembled WGS sequence"/>
</dbReference>
<evidence type="ECO:0000256" key="1">
    <source>
        <dbReference type="SAM" id="Phobius"/>
    </source>
</evidence>
<dbReference type="PATRIC" id="fig|1681.53.peg.420"/>
<keyword evidence="1" id="KW-0472">Membrane</keyword>
<accession>A0A133KS10</accession>
<gene>
    <name evidence="2" type="ORF">HMPREF3196_00432</name>
</gene>
<feature type="transmembrane region" description="Helical" evidence="1">
    <location>
        <begin position="113"/>
        <end position="135"/>
    </location>
</feature>
<evidence type="ECO:0008006" key="4">
    <source>
        <dbReference type="Google" id="ProtNLM"/>
    </source>
</evidence>
<comment type="caution">
    <text evidence="2">The sequence shown here is derived from an EMBL/GenBank/DDBJ whole genome shotgun (WGS) entry which is preliminary data.</text>
</comment>
<feature type="transmembrane region" description="Helical" evidence="1">
    <location>
        <begin position="52"/>
        <end position="73"/>
    </location>
</feature>
<name>A0A133KS10_BIFBI</name>
<dbReference type="EMBL" id="LRPO01000017">
    <property type="protein sequence ID" value="KWZ82266.1"/>
    <property type="molecule type" value="Genomic_DNA"/>
</dbReference>
<dbReference type="AlphaFoldDB" id="A0A133KS10"/>
<reference evidence="2 3" key="1">
    <citation type="submission" date="2016-01" db="EMBL/GenBank/DDBJ databases">
        <authorList>
            <person name="Oliw E.H."/>
        </authorList>
    </citation>
    <scope>NUCLEOTIDE SEQUENCE [LARGE SCALE GENOMIC DNA]</scope>
    <source>
        <strain evidence="2 3">MJR8628B</strain>
    </source>
</reference>
<proteinExistence type="predicted"/>
<evidence type="ECO:0000313" key="3">
    <source>
        <dbReference type="Proteomes" id="UP000070092"/>
    </source>
</evidence>
<dbReference type="InterPro" id="IPR025531">
    <property type="entry name" value="DUF4418"/>
</dbReference>
<keyword evidence="1" id="KW-1133">Transmembrane helix</keyword>